<feature type="compositionally biased region" description="Basic and acidic residues" evidence="1">
    <location>
        <begin position="41"/>
        <end position="51"/>
    </location>
</feature>
<reference evidence="2" key="1">
    <citation type="journal article" date="2015" name="Front. Microbiol.">
        <title>Combining genomic sequencing methods to explore viral diversity and reveal potential virus-host interactions.</title>
        <authorList>
            <person name="Chow C.E."/>
            <person name="Winget D.M."/>
            <person name="White R.A.III."/>
            <person name="Hallam S.J."/>
            <person name="Suttle C.A."/>
        </authorList>
    </citation>
    <scope>NUCLEOTIDE SEQUENCE</scope>
    <source>
        <strain evidence="2">Oxic1_6</strain>
    </source>
</reference>
<proteinExistence type="predicted"/>
<reference evidence="2" key="2">
    <citation type="submission" date="2015-03" db="EMBL/GenBank/DDBJ databases">
        <authorList>
            <person name="Chow C.-E.T."/>
            <person name="Winget D.M."/>
            <person name="White R.A.III."/>
            <person name="Hallam S.J."/>
            <person name="Suttle C.A."/>
        </authorList>
    </citation>
    <scope>NUCLEOTIDE SEQUENCE</scope>
    <source>
        <strain evidence="2">Oxic1_6</strain>
    </source>
</reference>
<protein>
    <submittedName>
        <fullName evidence="2">Uncharacterized protein</fullName>
    </submittedName>
</protein>
<feature type="compositionally biased region" description="Low complexity" evidence="1">
    <location>
        <begin position="20"/>
        <end position="32"/>
    </location>
</feature>
<dbReference type="EMBL" id="KR029601">
    <property type="protein sequence ID" value="AKH48119.1"/>
    <property type="molecule type" value="Genomic_DNA"/>
</dbReference>
<sequence length="51" mass="5164">MVGAGGPTASAVAGTSTVDSSSLHSPFSSSRSVGASPKQSRHIERNSSMDW</sequence>
<evidence type="ECO:0000313" key="2">
    <source>
        <dbReference type="EMBL" id="AKH48119.1"/>
    </source>
</evidence>
<feature type="region of interest" description="Disordered" evidence="1">
    <location>
        <begin position="1"/>
        <end position="51"/>
    </location>
</feature>
<organism evidence="2">
    <name type="scientific">uncultured marine virus</name>
    <dbReference type="NCBI Taxonomy" id="186617"/>
    <lineage>
        <taxon>Viruses</taxon>
        <taxon>environmental samples</taxon>
    </lineage>
</organism>
<evidence type="ECO:0000256" key="1">
    <source>
        <dbReference type="SAM" id="MobiDB-lite"/>
    </source>
</evidence>
<name>A0A0F7L6B9_9VIRU</name>
<accession>A0A0F7L6B9</accession>